<dbReference type="RefSeq" id="WP_251800846.1">
    <property type="nucleotide sequence ID" value="NZ_JAMQOL010000037.1"/>
</dbReference>
<evidence type="ECO:0000313" key="3">
    <source>
        <dbReference type="EMBL" id="MCM4081051.1"/>
    </source>
</evidence>
<evidence type="ECO:0000313" key="4">
    <source>
        <dbReference type="Proteomes" id="UP001523216"/>
    </source>
</evidence>
<accession>A0ABT0Y4T6</accession>
<dbReference type="EMBL" id="JAMQOL010000037">
    <property type="protein sequence ID" value="MCM4081051.1"/>
    <property type="molecule type" value="Genomic_DNA"/>
</dbReference>
<dbReference type="SUPFAM" id="SSF51735">
    <property type="entry name" value="NAD(P)-binding Rossmann-fold domains"/>
    <property type="match status" value="1"/>
</dbReference>
<sequence>MTAVALIAGGTGPIGRAVAIALADEGFRIAVHYRSRPEVAEKVVAGLTGDHVTVGADLGDPAAVSRLGDEVGPVAVLVNAAHPALRTSAPVAGTTTTDLTAQLSGVQAHAALCAQVVPGMRDRGWGRIVYISGALMSRPAPGLGAYGAAKAAATVLTRYLALEEGRHGITANVVAPGRVVDPDEDDELTPAQVALSARLLERMALPTFPTPAEVAAAVLTLVRSPALTGQTLWVTGGEPIGG</sequence>
<dbReference type="Pfam" id="PF13561">
    <property type="entry name" value="adh_short_C2"/>
    <property type="match status" value="1"/>
</dbReference>
<dbReference type="Proteomes" id="UP001523216">
    <property type="component" value="Unassembled WGS sequence"/>
</dbReference>
<dbReference type="InterPro" id="IPR036291">
    <property type="entry name" value="NAD(P)-bd_dom_sf"/>
</dbReference>
<keyword evidence="2" id="KW-0560">Oxidoreductase</keyword>
<keyword evidence="4" id="KW-1185">Reference proteome</keyword>
<dbReference type="InterPro" id="IPR002347">
    <property type="entry name" value="SDR_fam"/>
</dbReference>
<evidence type="ECO:0000256" key="2">
    <source>
        <dbReference type="ARBA" id="ARBA00023002"/>
    </source>
</evidence>
<name>A0ABT0Y4T6_9ACTN</name>
<dbReference type="PANTHER" id="PTHR43669">
    <property type="entry name" value="5-KETO-D-GLUCONATE 5-REDUCTASE"/>
    <property type="match status" value="1"/>
</dbReference>
<dbReference type="PRINTS" id="PR00081">
    <property type="entry name" value="GDHRDH"/>
</dbReference>
<evidence type="ECO:0000256" key="1">
    <source>
        <dbReference type="ARBA" id="ARBA00006484"/>
    </source>
</evidence>
<comment type="caution">
    <text evidence="3">The sequence shown here is derived from an EMBL/GenBank/DDBJ whole genome shotgun (WGS) entry which is preliminary data.</text>
</comment>
<organism evidence="3 4">
    <name type="scientific">Paractinoplanes hotanensis</name>
    <dbReference type="NCBI Taxonomy" id="2906497"/>
    <lineage>
        <taxon>Bacteria</taxon>
        <taxon>Bacillati</taxon>
        <taxon>Actinomycetota</taxon>
        <taxon>Actinomycetes</taxon>
        <taxon>Micromonosporales</taxon>
        <taxon>Micromonosporaceae</taxon>
        <taxon>Paractinoplanes</taxon>
    </lineage>
</organism>
<reference evidence="3 4" key="1">
    <citation type="submission" date="2022-06" db="EMBL/GenBank/DDBJ databases">
        <title>Actinoplanes abujensis sp. nov., isolated from Nigerian arid soil.</title>
        <authorList>
            <person name="Ding P."/>
        </authorList>
    </citation>
    <scope>NUCLEOTIDE SEQUENCE [LARGE SCALE GENOMIC DNA]</scope>
    <source>
        <strain evidence="4">TRM88002</strain>
    </source>
</reference>
<dbReference type="PANTHER" id="PTHR43669:SF3">
    <property type="entry name" value="ALCOHOL DEHYDROGENASE, PUTATIVE (AFU_ORTHOLOGUE AFUA_3G03445)-RELATED"/>
    <property type="match status" value="1"/>
</dbReference>
<protein>
    <submittedName>
        <fullName evidence="3">SDR family oxidoreductase</fullName>
    </submittedName>
</protein>
<gene>
    <name evidence="3" type="ORF">LXN57_26090</name>
</gene>
<dbReference type="Gene3D" id="3.40.50.720">
    <property type="entry name" value="NAD(P)-binding Rossmann-like Domain"/>
    <property type="match status" value="1"/>
</dbReference>
<proteinExistence type="inferred from homology"/>
<comment type="similarity">
    <text evidence="1">Belongs to the short-chain dehydrogenases/reductases (SDR) family.</text>
</comment>